<dbReference type="Proteomes" id="UP000321258">
    <property type="component" value="Unassembled WGS sequence"/>
</dbReference>
<feature type="region of interest" description="Disordered" evidence="1">
    <location>
        <begin position="413"/>
        <end position="434"/>
    </location>
</feature>
<proteinExistence type="predicted"/>
<evidence type="ECO:0000313" key="3">
    <source>
        <dbReference type="EMBL" id="GEP01692.1"/>
    </source>
</evidence>
<keyword evidence="4" id="KW-1185">Reference proteome</keyword>
<protein>
    <submittedName>
        <fullName evidence="3">Membrane protein</fullName>
    </submittedName>
</protein>
<dbReference type="PANTHER" id="PTHR34219">
    <property type="entry name" value="IRON-REGULATED INNER MEMBRANE PROTEIN-RELATED"/>
    <property type="match status" value="1"/>
</dbReference>
<organism evidence="3 4">
    <name type="scientific">Methylobacterium haplocladii</name>
    <dbReference type="NCBI Taxonomy" id="1176176"/>
    <lineage>
        <taxon>Bacteria</taxon>
        <taxon>Pseudomonadati</taxon>
        <taxon>Pseudomonadota</taxon>
        <taxon>Alphaproteobacteria</taxon>
        <taxon>Hyphomicrobiales</taxon>
        <taxon>Methylobacteriaceae</taxon>
        <taxon>Methylobacterium</taxon>
    </lineage>
</organism>
<feature type="transmembrane region" description="Helical" evidence="2">
    <location>
        <begin position="380"/>
        <end position="405"/>
    </location>
</feature>
<keyword evidence="2" id="KW-0472">Membrane</keyword>
<keyword evidence="2" id="KW-0812">Transmembrane</keyword>
<keyword evidence="2" id="KW-1133">Transmembrane helix</keyword>
<evidence type="ECO:0000256" key="2">
    <source>
        <dbReference type="SAM" id="Phobius"/>
    </source>
</evidence>
<dbReference type="EMBL" id="BJZT01000048">
    <property type="protein sequence ID" value="GEP01692.1"/>
    <property type="molecule type" value="Genomic_DNA"/>
</dbReference>
<dbReference type="PANTHER" id="PTHR34219:SF3">
    <property type="entry name" value="BLL7967 PROTEIN"/>
    <property type="match status" value="1"/>
</dbReference>
<accession>A0A512IVE7</accession>
<feature type="transmembrane region" description="Helical" evidence="2">
    <location>
        <begin position="188"/>
        <end position="209"/>
    </location>
</feature>
<feature type="transmembrane region" description="Helical" evidence="2">
    <location>
        <begin position="230"/>
        <end position="257"/>
    </location>
</feature>
<dbReference type="InterPro" id="IPR005625">
    <property type="entry name" value="PepSY-ass_TM"/>
</dbReference>
<gene>
    <name evidence="3" type="ORF">MHA02_40790</name>
</gene>
<evidence type="ECO:0000256" key="1">
    <source>
        <dbReference type="SAM" id="MobiDB-lite"/>
    </source>
</evidence>
<name>A0A512IVE7_9HYPH</name>
<reference evidence="3 4" key="1">
    <citation type="submission" date="2019-07" db="EMBL/GenBank/DDBJ databases">
        <title>Whole genome shotgun sequence of Methylobacterium haplocladii NBRC 107714.</title>
        <authorList>
            <person name="Hosoyama A."/>
            <person name="Uohara A."/>
            <person name="Ohji S."/>
            <person name="Ichikawa N."/>
        </authorList>
    </citation>
    <scope>NUCLEOTIDE SEQUENCE [LARGE SCALE GENOMIC DNA]</scope>
    <source>
        <strain evidence="3 4">NBRC 107714</strain>
    </source>
</reference>
<feature type="transmembrane region" description="Helical" evidence="2">
    <location>
        <begin position="51"/>
        <end position="73"/>
    </location>
</feature>
<dbReference type="AlphaFoldDB" id="A0A512IVE7"/>
<dbReference type="Pfam" id="PF03929">
    <property type="entry name" value="PepSY_TM"/>
    <property type="match status" value="1"/>
</dbReference>
<sequence length="434" mass="47677">MLSANDRWLRLFQRSAVGKRDCAPPPVRRTALGTSVTGATKMILRTILFRLHWALGLTAGLVLALMGVTGALMSYEEAITDLLNADRAVVAVRERPVLGPQALVAGLEAACPPLKVNALTFAGEPGRAVRARFVYDAKTGARPPSVYLDPYDGVQLGEARGETTFATIRELHRWLLIPGEGKGWGRQITGACALALLVFIATGLYLRWPKIHRWRIWLKPNLARPGRARWWSLHTIVGTWMLPVYLVIALSGLWWSYDWYRTGATWLLTGRAPEAKAGRVLGRKGPDGQPALDAAWTAFRQGEGRAAALAILTLPGPDATAIRIRWLARDADHPKARNEITFDPATGAVLGSKRYDDKPLGQRLADNMLEVHRGRFFGDVFALIFALAALAMPLFAATGITLYVLRRRAERRHAPSPTRAGGAGLPDDWARPRS</sequence>
<comment type="caution">
    <text evidence="3">The sequence shown here is derived from an EMBL/GenBank/DDBJ whole genome shotgun (WGS) entry which is preliminary data.</text>
</comment>
<evidence type="ECO:0000313" key="4">
    <source>
        <dbReference type="Proteomes" id="UP000321258"/>
    </source>
</evidence>